<keyword evidence="3 4" id="KW-0443">Lipid metabolism</keyword>
<feature type="active site" description="Proton acceptor" evidence="4">
    <location>
        <position position="218"/>
    </location>
</feature>
<evidence type="ECO:0000256" key="2">
    <source>
        <dbReference type="ARBA" id="ARBA00022963"/>
    </source>
</evidence>
<dbReference type="RefSeq" id="WP_006281361.1">
    <property type="nucleotide sequence ID" value="NZ_BPTR01000001.1"/>
</dbReference>
<feature type="short sequence motif" description="GXSXG" evidence="4">
    <location>
        <begin position="69"/>
        <end position="73"/>
    </location>
</feature>
<keyword evidence="5" id="KW-0732">Signal</keyword>
<dbReference type="Proteomes" id="UP000887043">
    <property type="component" value="Unassembled WGS sequence"/>
</dbReference>
<evidence type="ECO:0000256" key="3">
    <source>
        <dbReference type="ARBA" id="ARBA00023098"/>
    </source>
</evidence>
<dbReference type="PANTHER" id="PTHR14226">
    <property type="entry name" value="NEUROPATHY TARGET ESTERASE/SWISS CHEESE D.MELANOGASTER"/>
    <property type="match status" value="1"/>
</dbReference>
<feature type="active site" description="Nucleophile" evidence="4">
    <location>
        <position position="71"/>
    </location>
</feature>
<dbReference type="GO" id="GO:0016042">
    <property type="term" value="P:lipid catabolic process"/>
    <property type="evidence" value="ECO:0007669"/>
    <property type="project" value="UniProtKB-UniRule"/>
</dbReference>
<reference evidence="7" key="1">
    <citation type="submission" date="2021-08" db="EMBL/GenBank/DDBJ databases">
        <title>Prevotella lacticifex sp. nov., isolated from rumen of cow.</title>
        <authorList>
            <person name="Shinkai T."/>
            <person name="Ikeyama N."/>
            <person name="Kumagai M."/>
            <person name="Ohmori H."/>
            <person name="Sakamoto M."/>
            <person name="Ohkuma M."/>
            <person name="Mitsumori M."/>
        </authorList>
    </citation>
    <scope>NUCLEOTIDE SEQUENCE</scope>
    <source>
        <strain evidence="7">DSM 11371</strain>
    </source>
</reference>
<evidence type="ECO:0000256" key="1">
    <source>
        <dbReference type="ARBA" id="ARBA00022801"/>
    </source>
</evidence>
<keyword evidence="2 4" id="KW-0442">Lipid degradation</keyword>
<sequence length="335" mass="36605">MKKIIYYLAVVLLLQSVLFSAVAKTPLNAYKHRLKVGLVLGGGGAKGAAHTGVLQAIEKSGIPIDFISGTSIGSIVGGLYACGYHAADIEKLFRSQQWKSLLYDREMDYKSKPLKKVSGITYFFGYPVGKKNKDEVGDRGFGASRGDKVVELIDSITNLHDSINFDALPIPFRCVAVDMKTMSEVVIGSGKLSTAMRASMAIPGAFKPVKMGDSTLVDGGVLNNLPVDVCRAMGADVIIAIDLTQNKHERVKREIKARKTLTGRVYQWLRARPDIVKYNENRANCDIYINPDLKGFEATSFVPGKIDMMIQRGVEAGEAALSELKKLKKKVMKGK</sequence>
<dbReference type="CDD" id="cd07205">
    <property type="entry name" value="Pat_PNPLA6_PNPLA7_NTE1_like"/>
    <property type="match status" value="1"/>
</dbReference>
<evidence type="ECO:0000313" key="8">
    <source>
        <dbReference type="Proteomes" id="UP000887043"/>
    </source>
</evidence>
<feature type="chain" id="PRO_5041267161" description="PNPLA domain-containing protein" evidence="5">
    <location>
        <begin position="24"/>
        <end position="335"/>
    </location>
</feature>
<feature type="signal peptide" evidence="5">
    <location>
        <begin position="1"/>
        <end position="23"/>
    </location>
</feature>
<comment type="caution">
    <text evidence="7">The sequence shown here is derived from an EMBL/GenBank/DDBJ whole genome shotgun (WGS) entry which is preliminary data.</text>
</comment>
<name>A0AA37MKI5_SEGBR</name>
<evidence type="ECO:0000259" key="6">
    <source>
        <dbReference type="PROSITE" id="PS51635"/>
    </source>
</evidence>
<dbReference type="Gene3D" id="3.40.1090.10">
    <property type="entry name" value="Cytosolic phospholipase A2 catalytic domain"/>
    <property type="match status" value="2"/>
</dbReference>
<dbReference type="InterPro" id="IPR002641">
    <property type="entry name" value="PNPLA_dom"/>
</dbReference>
<gene>
    <name evidence="7" type="ORF">PRRU23_06320</name>
</gene>
<dbReference type="PROSITE" id="PS51635">
    <property type="entry name" value="PNPLA"/>
    <property type="match status" value="1"/>
</dbReference>
<dbReference type="SUPFAM" id="SSF52151">
    <property type="entry name" value="FabD/lysophospholipase-like"/>
    <property type="match status" value="1"/>
</dbReference>
<feature type="domain" description="PNPLA" evidence="6">
    <location>
        <begin position="38"/>
        <end position="231"/>
    </location>
</feature>
<feature type="short sequence motif" description="DGA/G" evidence="4">
    <location>
        <begin position="218"/>
        <end position="220"/>
    </location>
</feature>
<keyword evidence="1 4" id="KW-0378">Hydrolase</keyword>
<dbReference type="Pfam" id="PF01734">
    <property type="entry name" value="Patatin"/>
    <property type="match status" value="1"/>
</dbReference>
<evidence type="ECO:0000313" key="7">
    <source>
        <dbReference type="EMBL" id="GJG26932.1"/>
    </source>
</evidence>
<feature type="short sequence motif" description="GXGXXG" evidence="4">
    <location>
        <begin position="42"/>
        <end position="47"/>
    </location>
</feature>
<dbReference type="PANTHER" id="PTHR14226:SF76">
    <property type="entry name" value="NTE FAMILY PROTEIN RSSA"/>
    <property type="match status" value="1"/>
</dbReference>
<organism evidence="7 8">
    <name type="scientific">Segatella bryantii</name>
    <name type="common">Prevotella bryantii</name>
    <dbReference type="NCBI Taxonomy" id="77095"/>
    <lineage>
        <taxon>Bacteria</taxon>
        <taxon>Pseudomonadati</taxon>
        <taxon>Bacteroidota</taxon>
        <taxon>Bacteroidia</taxon>
        <taxon>Bacteroidales</taxon>
        <taxon>Prevotellaceae</taxon>
        <taxon>Segatella</taxon>
    </lineage>
</organism>
<dbReference type="InterPro" id="IPR050301">
    <property type="entry name" value="NTE"/>
</dbReference>
<evidence type="ECO:0000256" key="4">
    <source>
        <dbReference type="PROSITE-ProRule" id="PRU01161"/>
    </source>
</evidence>
<evidence type="ECO:0000256" key="5">
    <source>
        <dbReference type="SAM" id="SignalP"/>
    </source>
</evidence>
<protein>
    <recommendedName>
        <fullName evidence="6">PNPLA domain-containing protein</fullName>
    </recommendedName>
</protein>
<dbReference type="AlphaFoldDB" id="A0AA37MKI5"/>
<proteinExistence type="predicted"/>
<dbReference type="EMBL" id="BPTR01000001">
    <property type="protein sequence ID" value="GJG26932.1"/>
    <property type="molecule type" value="Genomic_DNA"/>
</dbReference>
<accession>A0AA37MKI5</accession>
<dbReference type="InterPro" id="IPR016035">
    <property type="entry name" value="Acyl_Trfase/lysoPLipase"/>
</dbReference>
<dbReference type="GO" id="GO:0016787">
    <property type="term" value="F:hydrolase activity"/>
    <property type="evidence" value="ECO:0007669"/>
    <property type="project" value="UniProtKB-UniRule"/>
</dbReference>